<keyword evidence="9" id="KW-0170">Cobalt</keyword>
<feature type="domain" description="Peptidase M20 dimerisation" evidence="10">
    <location>
        <begin position="174"/>
        <end position="284"/>
    </location>
</feature>
<dbReference type="InterPro" id="IPR002933">
    <property type="entry name" value="Peptidase_M20"/>
</dbReference>
<dbReference type="RefSeq" id="WP_127763410.1">
    <property type="nucleotide sequence ID" value="NZ_SADE01000001.1"/>
</dbReference>
<sequence>MAETYTPIEMLGKLVSFDTTSAFSNMELIDFVRGYLADYGVEAQVLPNEDGTKANLFATIGPSKPGGVALSGHTDVVPVVGQPWDTNPFEVVEKGTRLYGRGTCDMKAFSATALALVPEMVAKPLQRPLHFCLSYDEEVGCLGAPGMIAELGAALPKPALVIVGEPTDMKVVSAHKGMWFFRVTVTGKEAHSSQTHRGVSAVMNGARMIAKLDEMGKRLRDNADTSSRFPPPYTTIHVGTANGGTAPNIISRKFEFVCDIRNLPTDDPAALQQEFEDWVNAEILPDMHAVDPSTGIEIENLTTVPGLREELDSEAEAFVRAITGDNDTTYVPYGTEAGQFQEAGMSVVVCGPGSIDQAHQPNEFIEIDQVHQCEAFLRKVIVRCQG</sequence>
<comment type="cofactor">
    <cofactor evidence="1">
        <name>Zn(2+)</name>
        <dbReference type="ChEBI" id="CHEBI:29105"/>
    </cofactor>
</comment>
<keyword evidence="8" id="KW-0862">Zinc</keyword>
<dbReference type="InterPro" id="IPR011650">
    <property type="entry name" value="Peptidase_M20_dimer"/>
</dbReference>
<evidence type="ECO:0000259" key="10">
    <source>
        <dbReference type="Pfam" id="PF07687"/>
    </source>
</evidence>
<keyword evidence="3" id="KW-0963">Cytoplasm</keyword>
<evidence type="ECO:0000256" key="2">
    <source>
        <dbReference type="ARBA" id="ARBA00005691"/>
    </source>
</evidence>
<dbReference type="Proteomes" id="UP000287447">
    <property type="component" value="Unassembled WGS sequence"/>
</dbReference>
<evidence type="ECO:0000256" key="9">
    <source>
        <dbReference type="ARBA" id="ARBA00023285"/>
    </source>
</evidence>
<evidence type="ECO:0000256" key="1">
    <source>
        <dbReference type="ARBA" id="ARBA00001947"/>
    </source>
</evidence>
<evidence type="ECO:0000256" key="3">
    <source>
        <dbReference type="ARBA" id="ARBA00022490"/>
    </source>
</evidence>
<dbReference type="SUPFAM" id="SSF53187">
    <property type="entry name" value="Zn-dependent exopeptidases"/>
    <property type="match status" value="1"/>
</dbReference>
<evidence type="ECO:0000313" key="11">
    <source>
        <dbReference type="EMBL" id="RVU38037.1"/>
    </source>
</evidence>
<evidence type="ECO:0000256" key="8">
    <source>
        <dbReference type="ARBA" id="ARBA00022833"/>
    </source>
</evidence>
<dbReference type="GO" id="GO:0046872">
    <property type="term" value="F:metal ion binding"/>
    <property type="evidence" value="ECO:0007669"/>
    <property type="project" value="UniProtKB-KW"/>
</dbReference>
<dbReference type="InterPro" id="IPR050072">
    <property type="entry name" value="Peptidase_M20A"/>
</dbReference>
<dbReference type="CDD" id="cd03894">
    <property type="entry name" value="M20_ArgE"/>
    <property type="match status" value="1"/>
</dbReference>
<keyword evidence="4" id="KW-0055">Arginine biosynthesis</keyword>
<keyword evidence="7 11" id="KW-0378">Hydrolase</keyword>
<organism evidence="11 12">
    <name type="scientific">Hwanghaeella grinnelliae</name>
    <dbReference type="NCBI Taxonomy" id="2500179"/>
    <lineage>
        <taxon>Bacteria</taxon>
        <taxon>Pseudomonadati</taxon>
        <taxon>Pseudomonadota</taxon>
        <taxon>Alphaproteobacteria</taxon>
        <taxon>Rhodospirillales</taxon>
        <taxon>Rhodospirillaceae</taxon>
        <taxon>Hwanghaeella</taxon>
    </lineage>
</organism>
<dbReference type="NCBIfam" id="NF005710">
    <property type="entry name" value="PRK07522.1"/>
    <property type="match status" value="1"/>
</dbReference>
<dbReference type="PROSITE" id="PS00758">
    <property type="entry name" value="ARGE_DAPE_CPG2_1"/>
    <property type="match status" value="1"/>
</dbReference>
<dbReference type="NCBIfam" id="TIGR01892">
    <property type="entry name" value="AcOrn-deacetyl"/>
    <property type="match status" value="1"/>
</dbReference>
<reference evidence="12" key="1">
    <citation type="submission" date="2019-01" db="EMBL/GenBank/DDBJ databases">
        <title>Gri0909 isolated from a small marine red alga.</title>
        <authorList>
            <person name="Kim J."/>
            <person name="Jeong S.E."/>
            <person name="Jeon C.O."/>
        </authorList>
    </citation>
    <scope>NUCLEOTIDE SEQUENCE [LARGE SCALE GENOMIC DNA]</scope>
    <source>
        <strain evidence="12">Gri0909</strain>
    </source>
</reference>
<name>A0A437QU35_9PROT</name>
<proteinExistence type="inferred from homology"/>
<keyword evidence="12" id="KW-1185">Reference proteome</keyword>
<evidence type="ECO:0000256" key="4">
    <source>
        <dbReference type="ARBA" id="ARBA00022571"/>
    </source>
</evidence>
<keyword evidence="6" id="KW-0479">Metal-binding</keyword>
<evidence type="ECO:0000256" key="6">
    <source>
        <dbReference type="ARBA" id="ARBA00022723"/>
    </source>
</evidence>
<accession>A0A437QU35</accession>
<dbReference type="EMBL" id="SADE01000001">
    <property type="protein sequence ID" value="RVU38037.1"/>
    <property type="molecule type" value="Genomic_DNA"/>
</dbReference>
<keyword evidence="5" id="KW-0028">Amino-acid biosynthesis</keyword>
<evidence type="ECO:0000313" key="12">
    <source>
        <dbReference type="Proteomes" id="UP000287447"/>
    </source>
</evidence>
<evidence type="ECO:0000256" key="7">
    <source>
        <dbReference type="ARBA" id="ARBA00022801"/>
    </source>
</evidence>
<dbReference type="Gene3D" id="3.30.70.360">
    <property type="match status" value="1"/>
</dbReference>
<dbReference type="GO" id="GO:0006526">
    <property type="term" value="P:L-arginine biosynthetic process"/>
    <property type="evidence" value="ECO:0007669"/>
    <property type="project" value="UniProtKB-KW"/>
</dbReference>
<dbReference type="Gene3D" id="3.40.630.10">
    <property type="entry name" value="Zn peptidases"/>
    <property type="match status" value="1"/>
</dbReference>
<comment type="similarity">
    <text evidence="2">Belongs to the peptidase M20A family. ArgE subfamily.</text>
</comment>
<dbReference type="OrthoDB" id="9809784at2"/>
<dbReference type="GO" id="GO:0008777">
    <property type="term" value="F:acetylornithine deacetylase activity"/>
    <property type="evidence" value="ECO:0007669"/>
    <property type="project" value="UniProtKB-EC"/>
</dbReference>
<gene>
    <name evidence="11" type="primary">argE</name>
    <name evidence="11" type="ORF">EOI86_01665</name>
</gene>
<dbReference type="PANTHER" id="PTHR43808:SF31">
    <property type="entry name" value="N-ACETYL-L-CITRULLINE DEACETYLASE"/>
    <property type="match status" value="1"/>
</dbReference>
<evidence type="ECO:0000256" key="5">
    <source>
        <dbReference type="ARBA" id="ARBA00022605"/>
    </source>
</evidence>
<dbReference type="SUPFAM" id="SSF55031">
    <property type="entry name" value="Bacterial exopeptidase dimerisation domain"/>
    <property type="match status" value="1"/>
</dbReference>
<dbReference type="InterPro" id="IPR036264">
    <property type="entry name" value="Bact_exopeptidase_dim_dom"/>
</dbReference>
<dbReference type="Pfam" id="PF01546">
    <property type="entry name" value="Peptidase_M20"/>
    <property type="match status" value="1"/>
</dbReference>
<protein>
    <submittedName>
        <fullName evidence="11">Acetylornithine deacetylase</fullName>
        <ecNumber evidence="11">3.5.1.16</ecNumber>
    </submittedName>
</protein>
<dbReference type="InterPro" id="IPR001261">
    <property type="entry name" value="ArgE/DapE_CS"/>
</dbReference>
<dbReference type="InterPro" id="IPR010169">
    <property type="entry name" value="AcOrn-deacetyl"/>
</dbReference>
<dbReference type="Pfam" id="PF07687">
    <property type="entry name" value="M20_dimer"/>
    <property type="match status" value="1"/>
</dbReference>
<dbReference type="PANTHER" id="PTHR43808">
    <property type="entry name" value="ACETYLORNITHINE DEACETYLASE"/>
    <property type="match status" value="1"/>
</dbReference>
<dbReference type="AlphaFoldDB" id="A0A437QU35"/>
<comment type="caution">
    <text evidence="11">The sequence shown here is derived from an EMBL/GenBank/DDBJ whole genome shotgun (WGS) entry which is preliminary data.</text>
</comment>
<dbReference type="PROSITE" id="PS00759">
    <property type="entry name" value="ARGE_DAPE_CPG2_2"/>
    <property type="match status" value="1"/>
</dbReference>
<dbReference type="EC" id="3.5.1.16" evidence="11"/>